<protein>
    <submittedName>
        <fullName evidence="1">Uncharacterized protein</fullName>
    </submittedName>
</protein>
<name>A0A7J8N1E0_9ROSI</name>
<proteinExistence type="predicted"/>
<evidence type="ECO:0000313" key="2">
    <source>
        <dbReference type="Proteomes" id="UP000593572"/>
    </source>
</evidence>
<dbReference type="AlphaFoldDB" id="A0A7J8N1E0"/>
<feature type="non-terminal residue" evidence="1">
    <location>
        <position position="151"/>
    </location>
</feature>
<dbReference type="EMBL" id="JABEZX010000011">
    <property type="protein sequence ID" value="MBA0570749.1"/>
    <property type="molecule type" value="Genomic_DNA"/>
</dbReference>
<dbReference type="Proteomes" id="UP000593572">
    <property type="component" value="Unassembled WGS sequence"/>
</dbReference>
<accession>A0A7J8N1E0</accession>
<gene>
    <name evidence="1" type="ORF">Golob_004363</name>
</gene>
<comment type="caution">
    <text evidence="1">The sequence shown here is derived from an EMBL/GenBank/DDBJ whole genome shotgun (WGS) entry which is preliminary data.</text>
</comment>
<reference evidence="1 2" key="1">
    <citation type="journal article" date="2019" name="Genome Biol. Evol.">
        <title>Insights into the evolution of the New World diploid cottons (Gossypium, subgenus Houzingenia) based on genome sequencing.</title>
        <authorList>
            <person name="Grover C.E."/>
            <person name="Arick M.A. 2nd"/>
            <person name="Thrash A."/>
            <person name="Conover J.L."/>
            <person name="Sanders W.S."/>
            <person name="Peterson D.G."/>
            <person name="Frelichowski J.E."/>
            <person name="Scheffler J.A."/>
            <person name="Scheffler B.E."/>
            <person name="Wendel J.F."/>
        </authorList>
    </citation>
    <scope>NUCLEOTIDE SEQUENCE [LARGE SCALE GENOMIC DNA]</scope>
    <source>
        <strain evidence="1">157</strain>
        <tissue evidence="1">Leaf</tissue>
    </source>
</reference>
<organism evidence="1 2">
    <name type="scientific">Gossypium lobatum</name>
    <dbReference type="NCBI Taxonomy" id="34289"/>
    <lineage>
        <taxon>Eukaryota</taxon>
        <taxon>Viridiplantae</taxon>
        <taxon>Streptophyta</taxon>
        <taxon>Embryophyta</taxon>
        <taxon>Tracheophyta</taxon>
        <taxon>Spermatophyta</taxon>
        <taxon>Magnoliopsida</taxon>
        <taxon>eudicotyledons</taxon>
        <taxon>Gunneridae</taxon>
        <taxon>Pentapetalae</taxon>
        <taxon>rosids</taxon>
        <taxon>malvids</taxon>
        <taxon>Malvales</taxon>
        <taxon>Malvaceae</taxon>
        <taxon>Malvoideae</taxon>
        <taxon>Gossypium</taxon>
    </lineage>
</organism>
<sequence length="151" mass="17144">MELLGKIKIIVWNISLNYLPTLANMKYKKLVNTTCCPRCESEEEIVDHLFRYLMHVLSLSDGFFGTPYGLSSETGTQGSMRRVTSASTIKIKFDGAFDGQRVQLASSVVARNAKGEVKREWTERRNWNKEGDAVVLGRLLRIELIGQWNSD</sequence>
<evidence type="ECO:0000313" key="1">
    <source>
        <dbReference type="EMBL" id="MBA0570749.1"/>
    </source>
</evidence>
<keyword evidence="2" id="KW-1185">Reference proteome</keyword>